<dbReference type="InterPro" id="IPR052907">
    <property type="entry name" value="Beta-lactamase/esterase"/>
</dbReference>
<organism evidence="2 3">
    <name type="scientific">Papaver somniferum</name>
    <name type="common">Opium poppy</name>
    <dbReference type="NCBI Taxonomy" id="3469"/>
    <lineage>
        <taxon>Eukaryota</taxon>
        <taxon>Viridiplantae</taxon>
        <taxon>Streptophyta</taxon>
        <taxon>Embryophyta</taxon>
        <taxon>Tracheophyta</taxon>
        <taxon>Spermatophyta</taxon>
        <taxon>Magnoliopsida</taxon>
        <taxon>Ranunculales</taxon>
        <taxon>Papaveraceae</taxon>
        <taxon>Papaveroideae</taxon>
        <taxon>Papaver</taxon>
    </lineage>
</organism>
<dbReference type="InterPro" id="IPR012338">
    <property type="entry name" value="Beta-lactam/transpept-like"/>
</dbReference>
<gene>
    <name evidence="2" type="ORF">C5167_050958</name>
</gene>
<dbReference type="AlphaFoldDB" id="A0A4Y7KUA3"/>
<protein>
    <recommendedName>
        <fullName evidence="1">Beta-lactamase-related domain-containing protein</fullName>
    </recommendedName>
</protein>
<proteinExistence type="predicted"/>
<dbReference type="EMBL" id="CM010722">
    <property type="protein sequence ID" value="RZC75475.1"/>
    <property type="molecule type" value="Genomic_DNA"/>
</dbReference>
<evidence type="ECO:0000313" key="2">
    <source>
        <dbReference type="EMBL" id="RZC75475.1"/>
    </source>
</evidence>
<dbReference type="PANTHER" id="PTHR43319:SF3">
    <property type="entry name" value="BETA-LACTAMASE-RELATED DOMAIN-CONTAINING PROTEIN"/>
    <property type="match status" value="1"/>
</dbReference>
<accession>A0A4Y7KUA3</accession>
<name>A0A4Y7KUA3_PAPSO</name>
<feature type="domain" description="Beta-lactamase-related" evidence="1">
    <location>
        <begin position="201"/>
        <end position="269"/>
    </location>
</feature>
<evidence type="ECO:0000259" key="1">
    <source>
        <dbReference type="Pfam" id="PF00144"/>
    </source>
</evidence>
<reference evidence="2 3" key="1">
    <citation type="journal article" date="2018" name="Science">
        <title>The opium poppy genome and morphinan production.</title>
        <authorList>
            <person name="Guo L."/>
            <person name="Winzer T."/>
            <person name="Yang X."/>
            <person name="Li Y."/>
            <person name="Ning Z."/>
            <person name="He Z."/>
            <person name="Teodor R."/>
            <person name="Lu Y."/>
            <person name="Bowser T.A."/>
            <person name="Graham I.A."/>
            <person name="Ye K."/>
        </authorList>
    </citation>
    <scope>NUCLEOTIDE SEQUENCE [LARGE SCALE GENOMIC DNA]</scope>
    <source>
        <strain evidence="3">cv. HN1</strain>
        <tissue evidence="2">Leaves</tissue>
    </source>
</reference>
<feature type="non-terminal residue" evidence="2">
    <location>
        <position position="1"/>
    </location>
</feature>
<dbReference type="SUPFAM" id="SSF56601">
    <property type="entry name" value="beta-lactamase/transpeptidase-like"/>
    <property type="match status" value="1"/>
</dbReference>
<dbReference type="PANTHER" id="PTHR43319">
    <property type="entry name" value="BETA-LACTAMASE-RELATED"/>
    <property type="match status" value="1"/>
</dbReference>
<dbReference type="Proteomes" id="UP000316621">
    <property type="component" value="Chromosome 8"/>
</dbReference>
<dbReference type="Gene3D" id="3.40.710.10">
    <property type="entry name" value="DD-peptidase/beta-lactamase superfamily"/>
    <property type="match status" value="1"/>
</dbReference>
<dbReference type="Gramene" id="RZC75475">
    <property type="protein sequence ID" value="RZC75475"/>
    <property type="gene ID" value="C5167_050958"/>
</dbReference>
<keyword evidence="3" id="KW-1185">Reference proteome</keyword>
<dbReference type="InterPro" id="IPR001466">
    <property type="entry name" value="Beta-lactam-related"/>
</dbReference>
<sequence length="386" mass="42902">AFLSKSFSDLRAGWLKVDAAIIRIMNTRKVLSHASENLLVFDTEIEATRLHGHRGCLDPEVFQTSGVGRECQPLSNKDLIKILSEKAEGIMWHFCLLLLKWTWVAGDLPEQAMGVKNVVFRASTPARLSLNHKIYTRPKSKRDTGIYAGLSSIMDARNVYMMLPFAESVLQGAATNAEWVYDTPFLSDVEAKPRQLLIKLGYEDPPVQPDSLFPVFWVTKGITTGLVHPLIDSGKLKLEEIVAIIWPVFGANVKDNIKAHHVLNHTSGLHNALANIMSEIPPLLCERDGCFYPLMWLCGGFIEHASCIKLHDVLEEKLIHPLNIEGVESRLATLTHDMEDLKCLSNIGNRPDLSSSFEPENPSQLVTVLPTRVLAPYSATLAGGIH</sequence>
<evidence type="ECO:0000313" key="3">
    <source>
        <dbReference type="Proteomes" id="UP000316621"/>
    </source>
</evidence>
<dbReference type="STRING" id="3469.A0A4Y7KUA3"/>
<dbReference type="Pfam" id="PF00144">
    <property type="entry name" value="Beta-lactamase"/>
    <property type="match status" value="1"/>
</dbReference>